<dbReference type="Proteomes" id="UP000266723">
    <property type="component" value="Unassembled WGS sequence"/>
</dbReference>
<keyword evidence="2" id="KW-1185">Reference proteome</keyword>
<dbReference type="EMBL" id="QGKV02000299">
    <property type="protein sequence ID" value="KAF3594905.1"/>
    <property type="molecule type" value="Genomic_DNA"/>
</dbReference>
<gene>
    <name evidence="1" type="ORF">DY000_02026405</name>
</gene>
<organism evidence="1 2">
    <name type="scientific">Brassica cretica</name>
    <name type="common">Mustard</name>
    <dbReference type="NCBI Taxonomy" id="69181"/>
    <lineage>
        <taxon>Eukaryota</taxon>
        <taxon>Viridiplantae</taxon>
        <taxon>Streptophyta</taxon>
        <taxon>Embryophyta</taxon>
        <taxon>Tracheophyta</taxon>
        <taxon>Spermatophyta</taxon>
        <taxon>Magnoliopsida</taxon>
        <taxon>eudicotyledons</taxon>
        <taxon>Gunneridae</taxon>
        <taxon>Pentapetalae</taxon>
        <taxon>rosids</taxon>
        <taxon>malvids</taxon>
        <taxon>Brassicales</taxon>
        <taxon>Brassicaceae</taxon>
        <taxon>Brassiceae</taxon>
        <taxon>Brassica</taxon>
    </lineage>
</organism>
<name>A0ABQ7EE65_BRACR</name>
<accession>A0ABQ7EE65</accession>
<comment type="caution">
    <text evidence="1">The sequence shown here is derived from an EMBL/GenBank/DDBJ whole genome shotgun (WGS) entry which is preliminary data.</text>
</comment>
<sequence>MFGGVSSELLLGLGDGFKRCVTLCTSSALVACKVRAIYSRDDTGSPGIRGNKENLTFS</sequence>
<reference evidence="1 2" key="1">
    <citation type="journal article" date="2020" name="BMC Genomics">
        <title>Intraspecific diversification of the crop wild relative Brassica cretica Lam. using demographic model selection.</title>
        <authorList>
            <person name="Kioukis A."/>
            <person name="Michalopoulou V.A."/>
            <person name="Briers L."/>
            <person name="Pirintsos S."/>
            <person name="Studholme D.J."/>
            <person name="Pavlidis P."/>
            <person name="Sarris P.F."/>
        </authorList>
    </citation>
    <scope>NUCLEOTIDE SEQUENCE [LARGE SCALE GENOMIC DNA]</scope>
    <source>
        <strain evidence="2">cv. PFS-1207/04</strain>
    </source>
</reference>
<protein>
    <submittedName>
        <fullName evidence="1">Uncharacterized protein</fullName>
    </submittedName>
</protein>
<evidence type="ECO:0000313" key="1">
    <source>
        <dbReference type="EMBL" id="KAF3594905.1"/>
    </source>
</evidence>
<proteinExistence type="predicted"/>
<evidence type="ECO:0000313" key="2">
    <source>
        <dbReference type="Proteomes" id="UP000266723"/>
    </source>
</evidence>